<accession>A0ABD1I5N4</accession>
<name>A0ABD1I5N4_SALDI</name>
<dbReference type="AlphaFoldDB" id="A0ABD1I5N4"/>
<dbReference type="Proteomes" id="UP001567538">
    <property type="component" value="Unassembled WGS sequence"/>
</dbReference>
<keyword evidence="2" id="KW-1185">Reference proteome</keyword>
<evidence type="ECO:0000313" key="2">
    <source>
        <dbReference type="Proteomes" id="UP001567538"/>
    </source>
</evidence>
<gene>
    <name evidence="1" type="ORF">AAHA92_06445</name>
</gene>
<protein>
    <submittedName>
        <fullName evidence="1">Uncharacterized protein</fullName>
    </submittedName>
</protein>
<reference evidence="1 2" key="1">
    <citation type="submission" date="2024-06" db="EMBL/GenBank/DDBJ databases">
        <title>A chromosome level genome sequence of Diviner's sage (Salvia divinorum).</title>
        <authorList>
            <person name="Ford S.A."/>
            <person name="Ro D.-K."/>
            <person name="Ness R.W."/>
            <person name="Phillips M.A."/>
        </authorList>
    </citation>
    <scope>NUCLEOTIDE SEQUENCE [LARGE SCALE GENOMIC DNA]</scope>
    <source>
        <strain evidence="1">SAF-2024a</strain>
        <tissue evidence="1">Leaf</tissue>
    </source>
</reference>
<proteinExistence type="predicted"/>
<organism evidence="1 2">
    <name type="scientific">Salvia divinorum</name>
    <name type="common">Maria pastora</name>
    <name type="synonym">Diviner's sage</name>
    <dbReference type="NCBI Taxonomy" id="28513"/>
    <lineage>
        <taxon>Eukaryota</taxon>
        <taxon>Viridiplantae</taxon>
        <taxon>Streptophyta</taxon>
        <taxon>Embryophyta</taxon>
        <taxon>Tracheophyta</taxon>
        <taxon>Spermatophyta</taxon>
        <taxon>Magnoliopsida</taxon>
        <taxon>eudicotyledons</taxon>
        <taxon>Gunneridae</taxon>
        <taxon>Pentapetalae</taxon>
        <taxon>asterids</taxon>
        <taxon>lamiids</taxon>
        <taxon>Lamiales</taxon>
        <taxon>Lamiaceae</taxon>
        <taxon>Nepetoideae</taxon>
        <taxon>Mentheae</taxon>
        <taxon>Salviinae</taxon>
        <taxon>Salvia</taxon>
        <taxon>Salvia subgen. Calosphace</taxon>
    </lineage>
</organism>
<dbReference type="EMBL" id="JBEAFC010000003">
    <property type="protein sequence ID" value="KAL1564040.1"/>
    <property type="molecule type" value="Genomic_DNA"/>
</dbReference>
<evidence type="ECO:0000313" key="1">
    <source>
        <dbReference type="EMBL" id="KAL1564040.1"/>
    </source>
</evidence>
<sequence>MFSNLELSNTSVALEDLFLEECNTLSPIVDLRNDDDSLKVYGNRLLSPTMCVEWKKSVMVKNEGEITPSIKRKLVGDLDGSVKDSKKKQKLVPVKLEPKD</sequence>
<comment type="caution">
    <text evidence="1">The sequence shown here is derived from an EMBL/GenBank/DDBJ whole genome shotgun (WGS) entry which is preliminary data.</text>
</comment>